<evidence type="ECO:0000256" key="1">
    <source>
        <dbReference type="ARBA" id="ARBA00003456"/>
    </source>
</evidence>
<dbReference type="GO" id="GO:0045259">
    <property type="term" value="C:proton-transporting ATP synthase complex"/>
    <property type="evidence" value="ECO:0007669"/>
    <property type="project" value="UniProtKB-KW"/>
</dbReference>
<dbReference type="GO" id="GO:0046933">
    <property type="term" value="F:proton-transporting ATP synthase activity, rotational mechanism"/>
    <property type="evidence" value="ECO:0007669"/>
    <property type="project" value="InterPro"/>
</dbReference>
<evidence type="ECO:0000256" key="6">
    <source>
        <dbReference type="ARBA" id="ARBA00023065"/>
    </source>
</evidence>
<dbReference type="Gene3D" id="1.10.287.80">
    <property type="entry name" value="ATP synthase, gamma subunit, helix hairpin domain"/>
    <property type="match status" value="1"/>
</dbReference>
<keyword evidence="7" id="KW-0472">Membrane</keyword>
<dbReference type="Pfam" id="PF00231">
    <property type="entry name" value="ATP-synt"/>
    <property type="match status" value="1"/>
</dbReference>
<comment type="caution">
    <text evidence="10">The sequence shown here is derived from an EMBL/GenBank/DDBJ whole genome shotgun (WGS) entry which is preliminary data.</text>
</comment>
<dbReference type="PANTHER" id="PTHR11693:SF22">
    <property type="entry name" value="ATP SYNTHASE SUBUNIT GAMMA, MITOCHONDRIAL"/>
    <property type="match status" value="1"/>
</dbReference>
<dbReference type="Proteomes" id="UP000524246">
    <property type="component" value="Unassembled WGS sequence"/>
</dbReference>
<keyword evidence="9" id="KW-0066">ATP synthesis</keyword>
<evidence type="ECO:0000256" key="3">
    <source>
        <dbReference type="ARBA" id="ARBA00007681"/>
    </source>
</evidence>
<evidence type="ECO:0000256" key="4">
    <source>
        <dbReference type="ARBA" id="ARBA00022448"/>
    </source>
</evidence>
<dbReference type="SUPFAM" id="SSF52943">
    <property type="entry name" value="ATP synthase (F1-ATPase), gamma subunit"/>
    <property type="match status" value="1"/>
</dbReference>
<sequence>MPGLRDIKRRLQTVRNIRKITYAMKLVSTAKLKKAQESVVNTREYTSALRQLIQELRSHALSSKEKFSHPLMEQREDKKKVCIVVIGGSRGLCGGYNTNLNKKVEAVIEEFTKDHPSLVIDFIVLGKKPSEHFRRVRREAKQSYEVLSEDPYSWPIEEVSALLEVGYTSKDYDEVYMIY</sequence>
<keyword evidence="4" id="KW-0813">Transport</keyword>
<reference evidence="10 11" key="1">
    <citation type="journal article" date="2020" name="Biotechnol. Biofuels">
        <title>New insights from the biogas microbiome by comprehensive genome-resolved metagenomics of nearly 1600 species originating from multiple anaerobic digesters.</title>
        <authorList>
            <person name="Campanaro S."/>
            <person name="Treu L."/>
            <person name="Rodriguez-R L.M."/>
            <person name="Kovalovszki A."/>
            <person name="Ziels R.M."/>
            <person name="Maus I."/>
            <person name="Zhu X."/>
            <person name="Kougias P.G."/>
            <person name="Basile A."/>
            <person name="Luo G."/>
            <person name="Schluter A."/>
            <person name="Konstantinidis K.T."/>
            <person name="Angelidaki I."/>
        </authorList>
    </citation>
    <scope>NUCLEOTIDE SEQUENCE [LARGE SCALE GENOMIC DNA]</scope>
    <source>
        <strain evidence="10">AS27yjCOA_65</strain>
    </source>
</reference>
<evidence type="ECO:0000256" key="9">
    <source>
        <dbReference type="ARBA" id="ARBA00023310"/>
    </source>
</evidence>
<feature type="non-terminal residue" evidence="10">
    <location>
        <position position="179"/>
    </location>
</feature>
<evidence type="ECO:0000256" key="5">
    <source>
        <dbReference type="ARBA" id="ARBA00022781"/>
    </source>
</evidence>
<keyword evidence="5" id="KW-0375">Hydrogen ion transport</keyword>
<dbReference type="InterPro" id="IPR000131">
    <property type="entry name" value="ATP_synth_F1_gsu"/>
</dbReference>
<name>A0A7X9IKS6_9DELT</name>
<evidence type="ECO:0000256" key="2">
    <source>
        <dbReference type="ARBA" id="ARBA00004170"/>
    </source>
</evidence>
<comment type="subcellular location">
    <subcellularLocation>
        <location evidence="2">Membrane</location>
        <topology evidence="2">Peripheral membrane protein</topology>
    </subcellularLocation>
</comment>
<accession>A0A7X9IKS6</accession>
<dbReference type="EMBL" id="JAAZON010000667">
    <property type="protein sequence ID" value="NMC64408.1"/>
    <property type="molecule type" value="Genomic_DNA"/>
</dbReference>
<dbReference type="PRINTS" id="PR00126">
    <property type="entry name" value="ATPASEGAMMA"/>
</dbReference>
<evidence type="ECO:0000256" key="7">
    <source>
        <dbReference type="ARBA" id="ARBA00023136"/>
    </source>
</evidence>
<dbReference type="InterPro" id="IPR035968">
    <property type="entry name" value="ATP_synth_F1_ATPase_gsu"/>
</dbReference>
<dbReference type="PANTHER" id="PTHR11693">
    <property type="entry name" value="ATP SYNTHASE GAMMA CHAIN"/>
    <property type="match status" value="1"/>
</dbReference>
<evidence type="ECO:0000256" key="8">
    <source>
        <dbReference type="ARBA" id="ARBA00023196"/>
    </source>
</evidence>
<protein>
    <submittedName>
        <fullName evidence="10">F0F1 ATP synthase subunit gamma</fullName>
    </submittedName>
</protein>
<comment type="similarity">
    <text evidence="3">Belongs to the ATPase gamma chain family.</text>
</comment>
<evidence type="ECO:0000313" key="11">
    <source>
        <dbReference type="Proteomes" id="UP000524246"/>
    </source>
</evidence>
<keyword evidence="6" id="KW-0406">Ion transport</keyword>
<dbReference type="AlphaFoldDB" id="A0A7X9IKS6"/>
<comment type="function">
    <text evidence="1">Produces ATP from ADP in the presence of a proton gradient across the membrane. The gamma chain is believed to be important in regulating ATPase activity and the flow of protons through the CF(0) complex.</text>
</comment>
<gene>
    <name evidence="10" type="ORF">GYA55_14685</name>
</gene>
<organism evidence="10 11">
    <name type="scientific">SAR324 cluster bacterium</name>
    <dbReference type="NCBI Taxonomy" id="2024889"/>
    <lineage>
        <taxon>Bacteria</taxon>
        <taxon>Deltaproteobacteria</taxon>
        <taxon>SAR324 cluster</taxon>
    </lineage>
</organism>
<proteinExistence type="inferred from homology"/>
<evidence type="ECO:0000313" key="10">
    <source>
        <dbReference type="EMBL" id="NMC64408.1"/>
    </source>
</evidence>
<keyword evidence="8" id="KW-0139">CF(1)</keyword>
<dbReference type="Gene3D" id="3.40.1380.10">
    <property type="match status" value="1"/>
</dbReference>